<organism evidence="3 4">
    <name type="scientific">Pelosinus propionicus DSM 13327</name>
    <dbReference type="NCBI Taxonomy" id="1123291"/>
    <lineage>
        <taxon>Bacteria</taxon>
        <taxon>Bacillati</taxon>
        <taxon>Bacillota</taxon>
        <taxon>Negativicutes</taxon>
        <taxon>Selenomonadales</taxon>
        <taxon>Sporomusaceae</taxon>
        <taxon>Pelosinus</taxon>
    </lineage>
</organism>
<evidence type="ECO:0000313" key="3">
    <source>
        <dbReference type="EMBL" id="SFL97784.1"/>
    </source>
</evidence>
<keyword evidence="1 3" id="KW-0413">Isomerase</keyword>
<dbReference type="EMBL" id="FOTS01000029">
    <property type="protein sequence ID" value="SFL97784.1"/>
    <property type="molecule type" value="Genomic_DNA"/>
</dbReference>
<evidence type="ECO:0000313" key="4">
    <source>
        <dbReference type="Proteomes" id="UP000199520"/>
    </source>
</evidence>
<proteinExistence type="predicted"/>
<dbReference type="Gene3D" id="3.20.20.150">
    <property type="entry name" value="Divalent-metal-dependent TIM barrel enzymes"/>
    <property type="match status" value="1"/>
</dbReference>
<sequence>MKTSVSLSLFNADKTAPVLFSGDIETNIPYISSIGYAGVDLFVLDPLADISKRALRLLADNNLGVGVVMPAALAKKQLFMGDVDSGVRKEIIRRLKEIIAFSAEAGAMVSLGLVRGSVKGNDSYEAFFQRFADTCEKLIPFAEQHGVKLLIEPINRYEINTLNSSQEAFEFIQKFNLPLFLMLDTFHMNIEDVSIEESFVHCQQLVRHIHFLDSNRRAPGMGHLEMTKIYELLKQLNYDGYLCLEALSLPDSKTCALKGIEFFAKIGLCG</sequence>
<dbReference type="AlphaFoldDB" id="A0A1I4M3K1"/>
<gene>
    <name evidence="3" type="ORF">SAMN04490355_102942</name>
</gene>
<dbReference type="SUPFAM" id="SSF51658">
    <property type="entry name" value="Xylose isomerase-like"/>
    <property type="match status" value="1"/>
</dbReference>
<dbReference type="InterPro" id="IPR036237">
    <property type="entry name" value="Xyl_isomerase-like_sf"/>
</dbReference>
<dbReference type="GO" id="GO:0016853">
    <property type="term" value="F:isomerase activity"/>
    <property type="evidence" value="ECO:0007669"/>
    <property type="project" value="UniProtKB-KW"/>
</dbReference>
<feature type="domain" description="Xylose isomerase-like TIM barrel" evidence="2">
    <location>
        <begin position="31"/>
        <end position="264"/>
    </location>
</feature>
<dbReference type="InterPro" id="IPR013022">
    <property type="entry name" value="Xyl_isomerase-like_TIM-brl"/>
</dbReference>
<evidence type="ECO:0000259" key="2">
    <source>
        <dbReference type="Pfam" id="PF01261"/>
    </source>
</evidence>
<dbReference type="InterPro" id="IPR050417">
    <property type="entry name" value="Sugar_Epim/Isomerase"/>
</dbReference>
<dbReference type="PANTHER" id="PTHR43489">
    <property type="entry name" value="ISOMERASE"/>
    <property type="match status" value="1"/>
</dbReference>
<name>A0A1I4M3K1_9FIRM</name>
<accession>A0A1I4M3K1</accession>
<dbReference type="Pfam" id="PF01261">
    <property type="entry name" value="AP_endonuc_2"/>
    <property type="match status" value="1"/>
</dbReference>
<dbReference type="OrthoDB" id="9786584at2"/>
<dbReference type="PANTHER" id="PTHR43489:SF7">
    <property type="entry name" value="3-DEHYDRO-D-GULOSIDE 4-EPIMERASE-RELATED"/>
    <property type="match status" value="1"/>
</dbReference>
<dbReference type="RefSeq" id="WP_090939175.1">
    <property type="nucleotide sequence ID" value="NZ_FOTS01000029.1"/>
</dbReference>
<dbReference type="STRING" id="1123291.SAMN04490355_102942"/>
<dbReference type="Proteomes" id="UP000199520">
    <property type="component" value="Unassembled WGS sequence"/>
</dbReference>
<evidence type="ECO:0000256" key="1">
    <source>
        <dbReference type="ARBA" id="ARBA00023235"/>
    </source>
</evidence>
<keyword evidence="4" id="KW-1185">Reference proteome</keyword>
<reference evidence="4" key="1">
    <citation type="submission" date="2016-10" db="EMBL/GenBank/DDBJ databases">
        <authorList>
            <person name="Varghese N."/>
            <person name="Submissions S."/>
        </authorList>
    </citation>
    <scope>NUCLEOTIDE SEQUENCE [LARGE SCALE GENOMIC DNA]</scope>
    <source>
        <strain evidence="4">DSM 13327</strain>
    </source>
</reference>
<protein>
    <submittedName>
        <fullName evidence="3">Sugar phosphate isomerase/epimerase</fullName>
    </submittedName>
</protein>